<dbReference type="RefSeq" id="WP_081789608.1">
    <property type="nucleotide sequence ID" value="NZ_CP007155.1"/>
</dbReference>
<reference evidence="1 2" key="1">
    <citation type="journal article" date="2014" name="BMC Genomics">
        <title>Complete genome sequence of producer of the glycopeptide antibiotic Aculeximycin Kutzneria albida DSM 43870T, a representative of minor genus of Pseudonocardiaceae.</title>
        <authorList>
            <person name="Rebets Y."/>
            <person name="Tokovenko B."/>
            <person name="Lushchyk I."/>
            <person name="Ruckert C."/>
            <person name="Zaburannyi N."/>
            <person name="Bechthold A."/>
            <person name="Kalinowski J."/>
            <person name="Luzhetskyy A."/>
        </authorList>
    </citation>
    <scope>NUCLEOTIDE SEQUENCE [LARGE SCALE GENOMIC DNA]</scope>
    <source>
        <strain evidence="1">DSM 43870</strain>
    </source>
</reference>
<evidence type="ECO:0000313" key="2">
    <source>
        <dbReference type="Proteomes" id="UP000019225"/>
    </source>
</evidence>
<accession>W5WG17</accession>
<evidence type="ECO:0008006" key="3">
    <source>
        <dbReference type="Google" id="ProtNLM"/>
    </source>
</evidence>
<protein>
    <recommendedName>
        <fullName evidence="3">Short-chain dehydrogenase/reductase SDR</fullName>
    </recommendedName>
</protein>
<dbReference type="InterPro" id="IPR036291">
    <property type="entry name" value="NAD(P)-bd_dom_sf"/>
</dbReference>
<gene>
    <name evidence="1" type="ORF">KALB_6201</name>
</gene>
<organism evidence="1 2">
    <name type="scientific">Kutzneria albida DSM 43870</name>
    <dbReference type="NCBI Taxonomy" id="1449976"/>
    <lineage>
        <taxon>Bacteria</taxon>
        <taxon>Bacillati</taxon>
        <taxon>Actinomycetota</taxon>
        <taxon>Actinomycetes</taxon>
        <taxon>Pseudonocardiales</taxon>
        <taxon>Pseudonocardiaceae</taxon>
        <taxon>Kutzneria</taxon>
    </lineage>
</organism>
<dbReference type="Proteomes" id="UP000019225">
    <property type="component" value="Chromosome"/>
</dbReference>
<keyword evidence="2" id="KW-1185">Reference proteome</keyword>
<dbReference type="PATRIC" id="fig|1449976.3.peg.6223"/>
<dbReference type="PANTHER" id="PTHR45458:SF1">
    <property type="entry name" value="SHORT CHAIN DEHYDROGENASE"/>
    <property type="match status" value="1"/>
</dbReference>
<dbReference type="HOGENOM" id="CLU_692203_0_0_11"/>
<dbReference type="PRINTS" id="PR00081">
    <property type="entry name" value="GDHRDH"/>
</dbReference>
<dbReference type="Gene3D" id="3.40.50.720">
    <property type="entry name" value="NAD(P)-binding Rossmann-like Domain"/>
    <property type="match status" value="2"/>
</dbReference>
<dbReference type="AlphaFoldDB" id="W5WG17"/>
<dbReference type="EMBL" id="CP007155">
    <property type="protein sequence ID" value="AHH99561.1"/>
    <property type="molecule type" value="Genomic_DNA"/>
</dbReference>
<evidence type="ECO:0000313" key="1">
    <source>
        <dbReference type="EMBL" id="AHH99561.1"/>
    </source>
</evidence>
<dbReference type="eggNOG" id="COG1028">
    <property type="taxonomic scope" value="Bacteria"/>
</dbReference>
<dbReference type="Pfam" id="PF00106">
    <property type="entry name" value="adh_short"/>
    <property type="match status" value="2"/>
</dbReference>
<name>W5WG17_9PSEU</name>
<dbReference type="STRING" id="1449976.KALB_6201"/>
<dbReference type="KEGG" id="kal:KALB_6201"/>
<dbReference type="PANTHER" id="PTHR45458">
    <property type="entry name" value="SHORT-CHAIN DEHYDROGENASE/REDUCTASE SDR"/>
    <property type="match status" value="1"/>
</dbReference>
<dbReference type="InterPro" id="IPR052184">
    <property type="entry name" value="SDR_enzymes"/>
</dbReference>
<dbReference type="GO" id="GO:0016616">
    <property type="term" value="F:oxidoreductase activity, acting on the CH-OH group of donors, NAD or NADP as acceptor"/>
    <property type="evidence" value="ECO:0007669"/>
    <property type="project" value="TreeGrafter"/>
</dbReference>
<dbReference type="SUPFAM" id="SSF51735">
    <property type="entry name" value="NAD(P)-binding Rossmann-fold domains"/>
    <property type="match status" value="2"/>
</dbReference>
<dbReference type="InterPro" id="IPR002347">
    <property type="entry name" value="SDR_fam"/>
</dbReference>
<proteinExistence type="predicted"/>
<sequence length="398" mass="43043">MGTSRTVVITGAAGGIGSELVERFLKNGDTVVATDVSQETLDSWRSRWDADTFDGRHSFLHAVAGDLSSEQSIAALTETTWDRFGIVGVLVNCGDLSLDPVRGDARRPLAASPRRQPHWRQMRALHRDEVPQDVVGSVFFLAPRPHPIAPTSQYDPLNTTTGAVMSSTSVNTTVLLIGASRGLGHAIAAEYLDRGARVVATVRGTGRTALHELQDTADGQLEIEHVDITVPEQVQALRDRLGDRKFDLLFVNAGVSNGRYETSADVTTEEFTRVMVTNALSPMRVIETLGELTGPNGTIAIMSSGQGSIANNGRGGFEIYRASKSALNQLMRSYAARHRDDSRTLLLMAPGWVKTEMGGSDARLTISESIPNLVTVVDAQRGRAGLQYLDYQGQSVAW</sequence>
<dbReference type="OrthoDB" id="9785826at2"/>